<comment type="caution">
    <text evidence="2">The sequence shown here is derived from an EMBL/GenBank/DDBJ whole genome shotgun (WGS) entry which is preliminary data.</text>
</comment>
<dbReference type="EMBL" id="JAUQTA010000001">
    <property type="protein sequence ID" value="MDO7867227.1"/>
    <property type="molecule type" value="Genomic_DNA"/>
</dbReference>
<dbReference type="Proteomes" id="UP001233314">
    <property type="component" value="Unassembled WGS sequence"/>
</dbReference>
<keyword evidence="3" id="KW-1185">Reference proteome</keyword>
<organism evidence="2 3">
    <name type="scientific">Nocardioides jiangxiensis</name>
    <dbReference type="NCBI Taxonomy" id="3064524"/>
    <lineage>
        <taxon>Bacteria</taxon>
        <taxon>Bacillati</taxon>
        <taxon>Actinomycetota</taxon>
        <taxon>Actinomycetes</taxon>
        <taxon>Propionibacteriales</taxon>
        <taxon>Nocardioidaceae</taxon>
        <taxon>Nocardioides</taxon>
    </lineage>
</organism>
<protein>
    <recommendedName>
        <fullName evidence="4">Lipoprotein</fullName>
    </recommendedName>
</protein>
<dbReference type="PROSITE" id="PS51257">
    <property type="entry name" value="PROKAR_LIPOPROTEIN"/>
    <property type="match status" value="1"/>
</dbReference>
<sequence length="351" mass="37292">MKDRLVAALVITTLSAGALAGCGEDTTPAPATKKALAAVAVDDLGITPSSYGLTPSWYYPAPLQVEVRWHPKGSHDAHRLTLDATADAPARGCPAGEDAPRCATWRVKGGTAVLTWETEAPEEDPGLFHLAWQRGGELREAGYAGAAITGDPRAQAGLPVSVDDLLGVLTDSRFGVTSTRAMVHADLAKWPKDEAAGDVVRQTPQGMAARLNEQLGAPMSGQAADASRYGAGAIGVTLHYRDRDLTVVQVSVGAVKQPRCAAGWSCQPRKGEPAVVTGWRPGVATAVWTDVAGGVTVVVTEHDPRITRDPRPRWGNPGRPGSDVAMLAGWRSWWSAYELRQTAEQRPAWFR</sequence>
<feature type="chain" id="PRO_5045372789" description="Lipoprotein" evidence="1">
    <location>
        <begin position="21"/>
        <end position="351"/>
    </location>
</feature>
<feature type="signal peptide" evidence="1">
    <location>
        <begin position="1"/>
        <end position="20"/>
    </location>
</feature>
<keyword evidence="1" id="KW-0732">Signal</keyword>
<evidence type="ECO:0000313" key="2">
    <source>
        <dbReference type="EMBL" id="MDO7867227.1"/>
    </source>
</evidence>
<reference evidence="2 3" key="1">
    <citation type="submission" date="2023-07" db="EMBL/GenBank/DDBJ databases">
        <title>Nocardioides sp. nov WY-20 isolated from soil.</title>
        <authorList>
            <person name="Liu B."/>
            <person name="Wan Y."/>
        </authorList>
    </citation>
    <scope>NUCLEOTIDE SEQUENCE [LARGE SCALE GENOMIC DNA]</scope>
    <source>
        <strain evidence="2 3">WY-20</strain>
    </source>
</reference>
<gene>
    <name evidence="2" type="ORF">Q5722_02490</name>
</gene>
<evidence type="ECO:0000313" key="3">
    <source>
        <dbReference type="Proteomes" id="UP001233314"/>
    </source>
</evidence>
<name>A0ABT9B0S4_9ACTN</name>
<evidence type="ECO:0000256" key="1">
    <source>
        <dbReference type="SAM" id="SignalP"/>
    </source>
</evidence>
<accession>A0ABT9B0S4</accession>
<proteinExistence type="predicted"/>
<dbReference type="RefSeq" id="WP_305026632.1">
    <property type="nucleotide sequence ID" value="NZ_JAUQTA010000001.1"/>
</dbReference>
<evidence type="ECO:0008006" key="4">
    <source>
        <dbReference type="Google" id="ProtNLM"/>
    </source>
</evidence>